<dbReference type="GO" id="GO:0004814">
    <property type="term" value="F:arginine-tRNA ligase activity"/>
    <property type="evidence" value="ECO:0007669"/>
    <property type="project" value="InterPro"/>
</dbReference>
<reference evidence="8 9" key="1">
    <citation type="journal article" date="2017" name="Environ. Microbiol.">
        <title>Decay of the glycolytic pathway and adaptation to intranuclear parasitism within Enterocytozoonidae microsporidia.</title>
        <authorList>
            <person name="Wiredu Boakye D."/>
            <person name="Jaroenlak P."/>
            <person name="Prachumwat A."/>
            <person name="Williams T.A."/>
            <person name="Bateman K.S."/>
            <person name="Itsathitphaisarn O."/>
            <person name="Sritunyalucksana K."/>
            <person name="Paszkiewicz K.H."/>
            <person name="Moore K.A."/>
            <person name="Stentiford G.D."/>
            <person name="Williams B.A."/>
        </authorList>
    </citation>
    <scope>NUCLEOTIDE SEQUENCE [LARGE SCALE GENOMIC DNA]</scope>
    <source>
        <strain evidence="8 9">TH1</strain>
    </source>
</reference>
<dbReference type="PRINTS" id="PR01038">
    <property type="entry name" value="TRNASYNTHARG"/>
</dbReference>
<keyword evidence="4 6" id="KW-0030">Aminoacyl-tRNA synthetase</keyword>
<dbReference type="Gene3D" id="3.40.50.620">
    <property type="entry name" value="HUPs"/>
    <property type="match status" value="1"/>
</dbReference>
<evidence type="ECO:0000313" key="8">
    <source>
        <dbReference type="EMBL" id="OQS54654.1"/>
    </source>
</evidence>
<dbReference type="VEuPathDB" id="MicrosporidiaDB:EHP00_1968"/>
<proteinExistence type="inferred from homology"/>
<dbReference type="PROSITE" id="PS00178">
    <property type="entry name" value="AA_TRNA_LIGASE_I"/>
    <property type="match status" value="1"/>
</dbReference>
<evidence type="ECO:0000256" key="1">
    <source>
        <dbReference type="ARBA" id="ARBA00022598"/>
    </source>
</evidence>
<gene>
    <name evidence="8" type="ORF">EHP00_1968</name>
</gene>
<feature type="domain" description="Arginyl-tRNA synthetase catalytic core" evidence="7">
    <location>
        <begin position="97"/>
        <end position="233"/>
    </location>
</feature>
<evidence type="ECO:0000256" key="6">
    <source>
        <dbReference type="RuleBase" id="RU363038"/>
    </source>
</evidence>
<dbReference type="InterPro" id="IPR001412">
    <property type="entry name" value="aa-tRNA-synth_I_CS"/>
</dbReference>
<dbReference type="InterPro" id="IPR035684">
    <property type="entry name" value="ArgRS_core"/>
</dbReference>
<dbReference type="GO" id="GO:0005739">
    <property type="term" value="C:mitochondrion"/>
    <property type="evidence" value="ECO:0007669"/>
    <property type="project" value="TreeGrafter"/>
</dbReference>
<dbReference type="Proteomes" id="UP000192758">
    <property type="component" value="Unassembled WGS sequence"/>
</dbReference>
<dbReference type="Pfam" id="PF00750">
    <property type="entry name" value="tRNA-synt_1d"/>
    <property type="match status" value="1"/>
</dbReference>
<keyword evidence="1 6" id="KW-0436">Ligase</keyword>
<evidence type="ECO:0000256" key="4">
    <source>
        <dbReference type="ARBA" id="ARBA00023146"/>
    </source>
</evidence>
<organism evidence="8 9">
    <name type="scientific">Ecytonucleospora hepatopenaei</name>
    <dbReference type="NCBI Taxonomy" id="646526"/>
    <lineage>
        <taxon>Eukaryota</taxon>
        <taxon>Fungi</taxon>
        <taxon>Fungi incertae sedis</taxon>
        <taxon>Microsporidia</taxon>
        <taxon>Enterocytozoonidae</taxon>
        <taxon>Ecytonucleospora</taxon>
    </lineage>
</organism>
<dbReference type="AlphaFoldDB" id="A0A1W0E5X6"/>
<dbReference type="GO" id="GO:0032543">
    <property type="term" value="P:mitochondrial translation"/>
    <property type="evidence" value="ECO:0007669"/>
    <property type="project" value="TreeGrafter"/>
</dbReference>
<evidence type="ECO:0000313" key="9">
    <source>
        <dbReference type="Proteomes" id="UP000192758"/>
    </source>
</evidence>
<dbReference type="GO" id="GO:0005524">
    <property type="term" value="F:ATP binding"/>
    <property type="evidence" value="ECO:0007669"/>
    <property type="project" value="UniProtKB-KW"/>
</dbReference>
<keyword evidence="9" id="KW-1185">Reference proteome</keyword>
<dbReference type="SUPFAM" id="SSF52374">
    <property type="entry name" value="Nucleotidylyl transferase"/>
    <property type="match status" value="1"/>
</dbReference>
<dbReference type="STRING" id="646526.A0A1W0E5X6"/>
<dbReference type="OrthoDB" id="68056at2759"/>
<evidence type="ECO:0000256" key="5">
    <source>
        <dbReference type="ARBA" id="ARBA00033033"/>
    </source>
</evidence>
<name>A0A1W0E5X6_9MICR</name>
<evidence type="ECO:0000256" key="3">
    <source>
        <dbReference type="ARBA" id="ARBA00022840"/>
    </source>
</evidence>
<dbReference type="EMBL" id="MNPJ01000019">
    <property type="protein sequence ID" value="OQS54654.1"/>
    <property type="molecule type" value="Genomic_DNA"/>
</dbReference>
<keyword evidence="3 6" id="KW-0067">ATP-binding</keyword>
<evidence type="ECO:0000259" key="7">
    <source>
        <dbReference type="Pfam" id="PF00750"/>
    </source>
</evidence>
<comment type="caution">
    <text evidence="8">The sequence shown here is derived from an EMBL/GenBank/DDBJ whole genome shotgun (WGS) entry which is preliminary data.</text>
</comment>
<evidence type="ECO:0000256" key="2">
    <source>
        <dbReference type="ARBA" id="ARBA00022741"/>
    </source>
</evidence>
<protein>
    <recommendedName>
        <fullName evidence="5">Arginyl-tRNA synthetase</fullName>
    </recommendedName>
</protein>
<dbReference type="PANTHER" id="PTHR11956:SF11">
    <property type="entry name" value="ARGININE--TRNA LIGASE, MITOCHONDRIAL-RELATED"/>
    <property type="match status" value="1"/>
</dbReference>
<dbReference type="InterPro" id="IPR014729">
    <property type="entry name" value="Rossmann-like_a/b/a_fold"/>
</dbReference>
<dbReference type="PANTHER" id="PTHR11956">
    <property type="entry name" value="ARGINYL-TRNA SYNTHETASE"/>
    <property type="match status" value="1"/>
</dbReference>
<comment type="similarity">
    <text evidence="6">Belongs to the class-I aminoacyl-tRNA synthetase family.</text>
</comment>
<sequence>MLSIKKIHNQVVKILSEASDLDEKLIETYLLKYSEDKKKYFVLFLNNLCEKENFEKTLSKITKGLEKYKDTIVDVDTTQNAIMFNYDIKDNVKEILSSILKKNEEFGSIENKTGETMVVEYSSPNIAKIFHVGHFRTTILGNFIKNLLNFNGYKTVSINYLGDWGKQFGLVLLGYKLFGSEEKLKKDSLMHLFHVYVEVNKHKELQQEARDIFRAMEEDRNEEYLAQWRNFREFQLKSTRNCIKS</sequence>
<keyword evidence="6" id="KW-0648">Protein biosynthesis</keyword>
<dbReference type="InterPro" id="IPR001278">
    <property type="entry name" value="Arg-tRNA-ligase"/>
</dbReference>
<keyword evidence="2 6" id="KW-0547">Nucleotide-binding</keyword>
<accession>A0A1W0E5X6</accession>
<dbReference type="GO" id="GO:0006420">
    <property type="term" value="P:arginyl-tRNA aminoacylation"/>
    <property type="evidence" value="ECO:0007669"/>
    <property type="project" value="InterPro"/>
</dbReference>